<gene>
    <name evidence="2" type="ORF">A3J50_01595</name>
</gene>
<protein>
    <submittedName>
        <fullName evidence="2">Uncharacterized protein</fullName>
    </submittedName>
</protein>
<feature type="transmembrane region" description="Helical" evidence="1">
    <location>
        <begin position="33"/>
        <end position="52"/>
    </location>
</feature>
<keyword evidence="1" id="KW-0812">Transmembrane</keyword>
<dbReference type="Proteomes" id="UP000177821">
    <property type="component" value="Unassembled WGS sequence"/>
</dbReference>
<dbReference type="EMBL" id="MHCX01000051">
    <property type="protein sequence ID" value="OGY28446.1"/>
    <property type="molecule type" value="Genomic_DNA"/>
</dbReference>
<evidence type="ECO:0000313" key="3">
    <source>
        <dbReference type="Proteomes" id="UP000177821"/>
    </source>
</evidence>
<proteinExistence type="predicted"/>
<feature type="transmembrane region" description="Helical" evidence="1">
    <location>
        <begin position="111"/>
        <end position="132"/>
    </location>
</feature>
<evidence type="ECO:0000256" key="1">
    <source>
        <dbReference type="SAM" id="Phobius"/>
    </source>
</evidence>
<accession>A0A1G1WL56</accession>
<evidence type="ECO:0000313" key="2">
    <source>
        <dbReference type="EMBL" id="OGY28446.1"/>
    </source>
</evidence>
<dbReference type="AlphaFoldDB" id="A0A1G1WL56"/>
<comment type="caution">
    <text evidence="2">The sequence shown here is derived from an EMBL/GenBank/DDBJ whole genome shotgun (WGS) entry which is preliminary data.</text>
</comment>
<feature type="transmembrane region" description="Helical" evidence="1">
    <location>
        <begin position="7"/>
        <end position="27"/>
    </location>
</feature>
<keyword evidence="1" id="KW-0472">Membrane</keyword>
<dbReference type="PANTHER" id="PTHR37309">
    <property type="entry name" value="SLR0284 PROTEIN"/>
    <property type="match status" value="1"/>
</dbReference>
<keyword evidence="1" id="KW-1133">Transmembrane helix</keyword>
<reference evidence="2 3" key="1">
    <citation type="journal article" date="2016" name="Nat. Commun.">
        <title>Thousands of microbial genomes shed light on interconnected biogeochemical processes in an aquifer system.</title>
        <authorList>
            <person name="Anantharaman K."/>
            <person name="Brown C.T."/>
            <person name="Hug L.A."/>
            <person name="Sharon I."/>
            <person name="Castelle C.J."/>
            <person name="Probst A.J."/>
            <person name="Thomas B.C."/>
            <person name="Singh A."/>
            <person name="Wilkins M.J."/>
            <person name="Karaoz U."/>
            <person name="Brodie E.L."/>
            <person name="Williams K.H."/>
            <person name="Hubbard S.S."/>
            <person name="Banfield J.F."/>
        </authorList>
    </citation>
    <scope>NUCLEOTIDE SEQUENCE [LARGE SCALE GENOMIC DNA]</scope>
</reference>
<organism evidence="2 3">
    <name type="scientific">Candidatus Woykebacteria bacterium RIFCSPHIGHO2_02_FULL_43_16b</name>
    <dbReference type="NCBI Taxonomy" id="1802601"/>
    <lineage>
        <taxon>Bacteria</taxon>
        <taxon>Candidatus Woykeibacteriota</taxon>
    </lineage>
</organism>
<dbReference type="PANTHER" id="PTHR37309:SF1">
    <property type="entry name" value="SLR0284 PROTEIN"/>
    <property type="match status" value="1"/>
</dbReference>
<feature type="transmembrane region" description="Helical" evidence="1">
    <location>
        <begin position="59"/>
        <end position="79"/>
    </location>
</feature>
<name>A0A1G1WL56_9BACT</name>
<dbReference type="InterPro" id="IPR007165">
    <property type="entry name" value="Phage_holin_4_2"/>
</dbReference>
<dbReference type="Pfam" id="PF04020">
    <property type="entry name" value="Phage_holin_4_2"/>
    <property type="match status" value="1"/>
</dbReference>
<sequence length="134" mass="15357">MKKLLRLFFYNSSSFITVSYSIPSVSFSENLEVVFRASLMYAILSMFLRPLLNLLALPVNFLTFGLFGWIVNVVLLYVISRIEVGYRITSYEFPGIFYQGFVVPKVDLGTFWTAVLASLLISFLTSFLLWLAHD</sequence>